<proteinExistence type="predicted"/>
<dbReference type="EMBL" id="CP006585">
    <property type="protein sequence ID" value="AGW14288.1"/>
    <property type="molecule type" value="Genomic_DNA"/>
</dbReference>
<organism evidence="2 3">
    <name type="scientific">Megalodesulfovibrio gigas (strain ATCC 19364 / DSM 1382 / NCIMB 9332 / VKM B-1759)</name>
    <name type="common">Desulfovibrio gigas</name>
    <dbReference type="NCBI Taxonomy" id="1121448"/>
    <lineage>
        <taxon>Bacteria</taxon>
        <taxon>Pseudomonadati</taxon>
        <taxon>Thermodesulfobacteriota</taxon>
        <taxon>Desulfovibrionia</taxon>
        <taxon>Desulfovibrionales</taxon>
        <taxon>Desulfovibrionaceae</taxon>
        <taxon>Megalodesulfovibrio</taxon>
    </lineage>
</organism>
<keyword evidence="3" id="KW-1185">Reference proteome</keyword>
<dbReference type="HOGENOM" id="CLU_011540_4_1_7"/>
<dbReference type="Pfam" id="PF01136">
    <property type="entry name" value="Peptidase_U32"/>
    <property type="match status" value="1"/>
</dbReference>
<dbReference type="eggNOG" id="COG0826">
    <property type="taxonomic scope" value="Bacteria"/>
</dbReference>
<dbReference type="RefSeq" id="WP_021761290.1">
    <property type="nucleotide sequence ID" value="NC_022444.1"/>
</dbReference>
<dbReference type="PATRIC" id="fig|1121448.10.peg.2503"/>
<reference evidence="2 3" key="1">
    <citation type="journal article" date="2013" name="J. Bacteriol.">
        <title>Roles of HynAB and Ech, the only two hydrogenases found in the model sulfate reducer Desulfovibrio gigas.</title>
        <authorList>
            <person name="Morais-Silva F.O."/>
            <person name="Santos C.I."/>
            <person name="Rodrigues R."/>
            <person name="Pereira I.A."/>
            <person name="Rodrigues-Pousada C."/>
        </authorList>
    </citation>
    <scope>NUCLEOTIDE SEQUENCE [LARGE SCALE GENOMIC DNA]</scope>
    <source>
        <strain evidence="3">ATCC 19364 / DSM 1382 / NCIMB 9332 / VKM B-1759</strain>
    </source>
</reference>
<dbReference type="InterPro" id="IPR001539">
    <property type="entry name" value="Peptidase_U32"/>
</dbReference>
<gene>
    <name evidence="2" type="ORF">DGI_2555</name>
</gene>
<dbReference type="AlphaFoldDB" id="T2GD99"/>
<reference evidence="3" key="2">
    <citation type="submission" date="2013-07" db="EMBL/GenBank/DDBJ databases">
        <authorList>
            <person name="Morais-Silva F.O."/>
            <person name="Rezende A.M."/>
            <person name="Pimentel C."/>
            <person name="Resende D.M."/>
            <person name="Santos C.I."/>
            <person name="Clemente C."/>
            <person name="de Oliveira L.M."/>
            <person name="da Silva S.M."/>
            <person name="Costa D.A."/>
            <person name="Varela-Raposo A."/>
            <person name="Horacio E.C.A."/>
            <person name="Matos M."/>
            <person name="Flores O."/>
            <person name="Ruiz J.C."/>
            <person name="Rodrigues-Pousada C."/>
        </authorList>
    </citation>
    <scope>NUCLEOTIDE SEQUENCE [LARGE SCALE GENOMIC DNA]</scope>
    <source>
        <strain evidence="3">ATCC 19364 / DSM 1382 / NCIMB 9332 / VKM B-1759</strain>
    </source>
</reference>
<evidence type="ECO:0000313" key="2">
    <source>
        <dbReference type="EMBL" id="AGW14288.1"/>
    </source>
</evidence>
<sequence length="740" mass="80110">MTVLTTDSTTASTGSVRPEILAPAGQPDAFLAAVAAGADAVYAGLKHFSARMQADNFAVKELAALSGYAREKGVKTYLALNTMLKPGDLDAAGRMLDRVAKAVQPAGVIVQDLGAVQLLRQIEFPGEIHLSTLAAVSPMAGLRVAKEMGVRRVVLAREFHVDEMKAMDTAAAELDMDLEAFVHGALCFCVSGRCYWSSYMGGKSGLRGRCVQPCRRRYSGKGVHGSASEGGRVFSCLDLSLDVLAKTLLQFPRIKAWKIEGRKKGPHYAFYAVTAYKMLRDHSDDPAARKEALAILERALGRQGSHALFLPQKPHQPLPEAGEESAVASGLLAGRVTHTNEGGAYLAPRMPLLKGDLLRVGSEDDSWHQTIPIRKAIPKGGRLDIRPAVAKLRPAPAAEAGPSGKPGESGKSGKPGESGKAGKFGKSSPLKRKGLGKNARPFHPRGRRPGPRLPPKGTPVYLVDRREPELASRLGSMRAELAERREPAGVTSDFEPHMPAAAGRPKGTVNLIVQRALAAGKQTERGVKGLWMTPFTPEKCSPTLYPKIWWWLPPVIWPEEEESWKKALHKLVRDGGRRIVCNAPWQIGLLPDLGKVKPVAGPFCNLANPLALEEMRALGFDMAVVSPELGGEDILALPAQSPLPLGIVVSGYWPVGVTRYRSPLVNPQEPLSSPKGETFFTRPYGPLSWIFPAWPLDITARTEALEDAGYGVFIHLKEPQPRRVETPGRSSQFNWELGML</sequence>
<feature type="region of interest" description="Disordered" evidence="1">
    <location>
        <begin position="394"/>
        <end position="465"/>
    </location>
</feature>
<accession>T2GD99</accession>
<dbReference type="PANTHER" id="PTHR30217">
    <property type="entry name" value="PEPTIDASE U32 FAMILY"/>
    <property type="match status" value="1"/>
</dbReference>
<dbReference type="PANTHER" id="PTHR30217:SF10">
    <property type="entry name" value="23S RRNA 5-HYDROXYCYTIDINE C2501 SYNTHASE"/>
    <property type="match status" value="1"/>
</dbReference>
<dbReference type="InterPro" id="IPR051454">
    <property type="entry name" value="RNA/ubiquinone_mod_enzymes"/>
</dbReference>
<feature type="compositionally biased region" description="Basic residues" evidence="1">
    <location>
        <begin position="429"/>
        <end position="450"/>
    </location>
</feature>
<dbReference type="STRING" id="1121448.DGI_2555"/>
<evidence type="ECO:0000256" key="1">
    <source>
        <dbReference type="SAM" id="MobiDB-lite"/>
    </source>
</evidence>
<evidence type="ECO:0000313" key="3">
    <source>
        <dbReference type="Proteomes" id="UP000016587"/>
    </source>
</evidence>
<dbReference type="Proteomes" id="UP000016587">
    <property type="component" value="Chromosome"/>
</dbReference>
<name>T2GD99_MEGG1</name>
<dbReference type="KEGG" id="dgg:DGI_2555"/>
<dbReference type="OrthoDB" id="9807498at2"/>
<protein>
    <submittedName>
        <fullName evidence="2">Putative peptidase U32</fullName>
    </submittedName>
</protein>